<evidence type="ECO:0000256" key="2">
    <source>
        <dbReference type="ARBA" id="ARBA00022679"/>
    </source>
</evidence>
<name>A0AAE0GIG9_9CHLO</name>
<keyword evidence="2" id="KW-0808">Transferase</keyword>
<keyword evidence="6" id="KW-1185">Reference proteome</keyword>
<dbReference type="SUPFAM" id="SSF53335">
    <property type="entry name" value="S-adenosyl-L-methionine-dependent methyltransferases"/>
    <property type="match status" value="1"/>
</dbReference>
<accession>A0AAE0GIG9</accession>
<dbReference type="EMBL" id="LGRX02005328">
    <property type="protein sequence ID" value="KAK3278677.1"/>
    <property type="molecule type" value="Genomic_DNA"/>
</dbReference>
<dbReference type="InterPro" id="IPR002935">
    <property type="entry name" value="SAM_O-MeTrfase"/>
</dbReference>
<evidence type="ECO:0000256" key="4">
    <source>
        <dbReference type="ARBA" id="ARBA00023453"/>
    </source>
</evidence>
<evidence type="ECO:0008006" key="7">
    <source>
        <dbReference type="Google" id="ProtNLM"/>
    </source>
</evidence>
<dbReference type="PROSITE" id="PS51682">
    <property type="entry name" value="SAM_OMT_I"/>
    <property type="match status" value="1"/>
</dbReference>
<dbReference type="InterPro" id="IPR050362">
    <property type="entry name" value="Cation-dep_OMT"/>
</dbReference>
<dbReference type="PANTHER" id="PTHR10509">
    <property type="entry name" value="O-METHYLTRANSFERASE-RELATED"/>
    <property type="match status" value="1"/>
</dbReference>
<organism evidence="5 6">
    <name type="scientific">Cymbomonas tetramitiformis</name>
    <dbReference type="NCBI Taxonomy" id="36881"/>
    <lineage>
        <taxon>Eukaryota</taxon>
        <taxon>Viridiplantae</taxon>
        <taxon>Chlorophyta</taxon>
        <taxon>Pyramimonadophyceae</taxon>
        <taxon>Pyramimonadales</taxon>
        <taxon>Pyramimonadaceae</taxon>
        <taxon>Cymbomonas</taxon>
    </lineage>
</organism>
<evidence type="ECO:0000313" key="5">
    <source>
        <dbReference type="EMBL" id="KAK3278677.1"/>
    </source>
</evidence>
<dbReference type="CDD" id="cd02440">
    <property type="entry name" value="AdoMet_MTases"/>
    <property type="match status" value="1"/>
</dbReference>
<keyword evidence="1" id="KW-0489">Methyltransferase</keyword>
<dbReference type="GO" id="GO:0008757">
    <property type="term" value="F:S-adenosylmethionine-dependent methyltransferase activity"/>
    <property type="evidence" value="ECO:0007669"/>
    <property type="project" value="TreeGrafter"/>
</dbReference>
<dbReference type="Pfam" id="PF01596">
    <property type="entry name" value="Methyltransf_3"/>
    <property type="match status" value="1"/>
</dbReference>
<gene>
    <name evidence="5" type="ORF">CYMTET_13398</name>
</gene>
<evidence type="ECO:0000313" key="6">
    <source>
        <dbReference type="Proteomes" id="UP001190700"/>
    </source>
</evidence>
<keyword evidence="3" id="KW-0949">S-adenosyl-L-methionine</keyword>
<dbReference type="Gene3D" id="3.40.50.150">
    <property type="entry name" value="Vaccinia Virus protein VP39"/>
    <property type="match status" value="1"/>
</dbReference>
<dbReference type="GO" id="GO:0032259">
    <property type="term" value="P:methylation"/>
    <property type="evidence" value="ECO:0007669"/>
    <property type="project" value="UniProtKB-KW"/>
</dbReference>
<comment type="similarity">
    <text evidence="4">Belongs to the class I-like SAM-binding methyltransferase superfamily. Cation-dependent O-methyltransferase family.</text>
</comment>
<dbReference type="GO" id="GO:0008171">
    <property type="term" value="F:O-methyltransferase activity"/>
    <property type="evidence" value="ECO:0007669"/>
    <property type="project" value="InterPro"/>
</dbReference>
<dbReference type="InterPro" id="IPR029063">
    <property type="entry name" value="SAM-dependent_MTases_sf"/>
</dbReference>
<dbReference type="AlphaFoldDB" id="A0AAE0GIG9"/>
<evidence type="ECO:0000256" key="3">
    <source>
        <dbReference type="ARBA" id="ARBA00022691"/>
    </source>
</evidence>
<sequence>MMRQECRRCMLSQYQPPRIDSPRNTKTLSAKTITTPGLRSFSFVSCPRVQQRLAVQKKNYLSRRQTSRKVFQVHADVGPVTSVPTSVPSEADKDLGPINKPSIVLDDKLYSYLLRHTREPKILRKLREETATMRGAVMQTPPEQAAFLALLVELMGVTKGIEIGVFTGYSCLALALALPEDGQLVACERDHVVLQVAKRYLQQAGVAHKVDCREGAASATLEALLEEGGNAQYDFAYVDADKRGYAAYYEQLLQLVRPGGLIAFDNMLWKGRVADDEVNDKQTVAIRALNADLLEDDRITVSTVPIGDGLVLCRVR</sequence>
<comment type="caution">
    <text evidence="5">The sequence shown here is derived from an EMBL/GenBank/DDBJ whole genome shotgun (WGS) entry which is preliminary data.</text>
</comment>
<dbReference type="Proteomes" id="UP001190700">
    <property type="component" value="Unassembled WGS sequence"/>
</dbReference>
<reference evidence="5 6" key="1">
    <citation type="journal article" date="2015" name="Genome Biol. Evol.">
        <title>Comparative Genomics of a Bacterivorous Green Alga Reveals Evolutionary Causalities and Consequences of Phago-Mixotrophic Mode of Nutrition.</title>
        <authorList>
            <person name="Burns J.A."/>
            <person name="Paasch A."/>
            <person name="Narechania A."/>
            <person name="Kim E."/>
        </authorList>
    </citation>
    <scope>NUCLEOTIDE SEQUENCE [LARGE SCALE GENOMIC DNA]</scope>
    <source>
        <strain evidence="5 6">PLY_AMNH</strain>
    </source>
</reference>
<dbReference type="PANTHER" id="PTHR10509:SF14">
    <property type="entry name" value="CAFFEOYL-COA O-METHYLTRANSFERASE 3-RELATED"/>
    <property type="match status" value="1"/>
</dbReference>
<proteinExistence type="inferred from homology"/>
<protein>
    <recommendedName>
        <fullName evidence="7">Caffeoyl-CoA O-methyltransferase</fullName>
    </recommendedName>
</protein>
<evidence type="ECO:0000256" key="1">
    <source>
        <dbReference type="ARBA" id="ARBA00022603"/>
    </source>
</evidence>